<gene>
    <name evidence="2" type="ORF">B0T14DRAFT_534048</name>
</gene>
<dbReference type="EMBL" id="JAULSU010000001">
    <property type="protein sequence ID" value="KAK0634053.1"/>
    <property type="molecule type" value="Genomic_DNA"/>
</dbReference>
<evidence type="ECO:0000313" key="3">
    <source>
        <dbReference type="Proteomes" id="UP001175000"/>
    </source>
</evidence>
<organism evidence="2 3">
    <name type="scientific">Immersiella caudata</name>
    <dbReference type="NCBI Taxonomy" id="314043"/>
    <lineage>
        <taxon>Eukaryota</taxon>
        <taxon>Fungi</taxon>
        <taxon>Dikarya</taxon>
        <taxon>Ascomycota</taxon>
        <taxon>Pezizomycotina</taxon>
        <taxon>Sordariomycetes</taxon>
        <taxon>Sordariomycetidae</taxon>
        <taxon>Sordariales</taxon>
        <taxon>Lasiosphaeriaceae</taxon>
        <taxon>Immersiella</taxon>
    </lineage>
</organism>
<dbReference type="Gene3D" id="3.40.50.880">
    <property type="match status" value="1"/>
</dbReference>
<dbReference type="PANTHER" id="PTHR43130">
    <property type="entry name" value="ARAC-FAMILY TRANSCRIPTIONAL REGULATOR"/>
    <property type="match status" value="1"/>
</dbReference>
<dbReference type="InterPro" id="IPR052158">
    <property type="entry name" value="INH-QAR"/>
</dbReference>
<sequence length="228" mass="25022">MSTPTPRHLRIGVMLEEVQLSDIIGIDIFGNLAREYISTFAAFAPQCSQWLSHALTIQFFYIATTLEPASTTLLKPASAEPPVSNLDIVLIGGPLLTHRPPQADKFMKEAWGKTRVWMTTCIGSLWLASTGLLEGKKATTNKEMLEAAKGVYPGTEWIRQRWVVEEKEYEGNGGKGELWTAGGAGAGVDMVARYCLDNFGHEFVNTMALEVLEVNPGGKASQVYESRV</sequence>
<reference evidence="2" key="1">
    <citation type="submission" date="2023-06" db="EMBL/GenBank/DDBJ databases">
        <title>Genome-scale phylogeny and comparative genomics of the fungal order Sordariales.</title>
        <authorList>
            <consortium name="Lawrence Berkeley National Laboratory"/>
            <person name="Hensen N."/>
            <person name="Bonometti L."/>
            <person name="Westerberg I."/>
            <person name="Brannstrom I.O."/>
            <person name="Guillou S."/>
            <person name="Cros-Aarteil S."/>
            <person name="Calhoun S."/>
            <person name="Haridas S."/>
            <person name="Kuo A."/>
            <person name="Mondo S."/>
            <person name="Pangilinan J."/>
            <person name="Riley R."/>
            <person name="Labutti K."/>
            <person name="Andreopoulos B."/>
            <person name="Lipzen A."/>
            <person name="Chen C."/>
            <person name="Yanf M."/>
            <person name="Daum C."/>
            <person name="Ng V."/>
            <person name="Clum A."/>
            <person name="Steindorff A."/>
            <person name="Ohm R."/>
            <person name="Martin F."/>
            <person name="Silar P."/>
            <person name="Natvig D."/>
            <person name="Lalanne C."/>
            <person name="Gautier V."/>
            <person name="Ament-Velasquez S.L."/>
            <person name="Kruys A."/>
            <person name="Hutchinson M.I."/>
            <person name="Powell A.J."/>
            <person name="Barry K."/>
            <person name="Miller A.N."/>
            <person name="Grigoriev I.V."/>
            <person name="Debuchy R."/>
            <person name="Gladieux P."/>
            <person name="Thoren M.H."/>
            <person name="Johannesson H."/>
        </authorList>
    </citation>
    <scope>NUCLEOTIDE SEQUENCE</scope>
    <source>
        <strain evidence="2">CBS 606.72</strain>
    </source>
</reference>
<accession>A0AA39XHE7</accession>
<dbReference type="InterPro" id="IPR002818">
    <property type="entry name" value="DJ-1/PfpI"/>
</dbReference>
<feature type="domain" description="DJ-1/PfpI" evidence="1">
    <location>
        <begin position="88"/>
        <end position="167"/>
    </location>
</feature>
<evidence type="ECO:0000259" key="1">
    <source>
        <dbReference type="Pfam" id="PF01965"/>
    </source>
</evidence>
<dbReference type="Proteomes" id="UP001175000">
    <property type="component" value="Unassembled WGS sequence"/>
</dbReference>
<dbReference type="AlphaFoldDB" id="A0AA39XHE7"/>
<dbReference type="InterPro" id="IPR029062">
    <property type="entry name" value="Class_I_gatase-like"/>
</dbReference>
<proteinExistence type="predicted"/>
<comment type="caution">
    <text evidence="2">The sequence shown here is derived from an EMBL/GenBank/DDBJ whole genome shotgun (WGS) entry which is preliminary data.</text>
</comment>
<dbReference type="SUPFAM" id="SSF52317">
    <property type="entry name" value="Class I glutamine amidotransferase-like"/>
    <property type="match status" value="1"/>
</dbReference>
<evidence type="ECO:0000313" key="2">
    <source>
        <dbReference type="EMBL" id="KAK0634053.1"/>
    </source>
</evidence>
<dbReference type="PANTHER" id="PTHR43130:SF7">
    <property type="entry name" value="DJ-1_PFPI DOMAIN-CONTAINING PROTEIN"/>
    <property type="match status" value="1"/>
</dbReference>
<name>A0AA39XHE7_9PEZI</name>
<dbReference type="Pfam" id="PF01965">
    <property type="entry name" value="DJ-1_PfpI"/>
    <property type="match status" value="1"/>
</dbReference>
<protein>
    <recommendedName>
        <fullName evidence="1">DJ-1/PfpI domain-containing protein</fullName>
    </recommendedName>
</protein>
<keyword evidence="3" id="KW-1185">Reference proteome</keyword>